<dbReference type="AlphaFoldDB" id="A0AAV5DP41"/>
<sequence>MDSLCRAFMWMGEDKVSGADFLIAWDMLTWPKECGGLGIRDLAVQNRYLLMKLVHRLHKPADSAWAAWAQEHCDVPSMDGEVADAH</sequence>
<organism evidence="1 2">
    <name type="scientific">Eleusine coracana subsp. coracana</name>
    <dbReference type="NCBI Taxonomy" id="191504"/>
    <lineage>
        <taxon>Eukaryota</taxon>
        <taxon>Viridiplantae</taxon>
        <taxon>Streptophyta</taxon>
        <taxon>Embryophyta</taxon>
        <taxon>Tracheophyta</taxon>
        <taxon>Spermatophyta</taxon>
        <taxon>Magnoliopsida</taxon>
        <taxon>Liliopsida</taxon>
        <taxon>Poales</taxon>
        <taxon>Poaceae</taxon>
        <taxon>PACMAD clade</taxon>
        <taxon>Chloridoideae</taxon>
        <taxon>Cynodonteae</taxon>
        <taxon>Eleusininae</taxon>
        <taxon>Eleusine</taxon>
    </lineage>
</organism>
<comment type="caution">
    <text evidence="1">The sequence shown here is derived from an EMBL/GenBank/DDBJ whole genome shotgun (WGS) entry which is preliminary data.</text>
</comment>
<protein>
    <submittedName>
        <fullName evidence="1">Uncharacterized protein</fullName>
    </submittedName>
</protein>
<dbReference type="Proteomes" id="UP001054889">
    <property type="component" value="Unassembled WGS sequence"/>
</dbReference>
<evidence type="ECO:0000313" key="2">
    <source>
        <dbReference type="Proteomes" id="UP001054889"/>
    </source>
</evidence>
<reference evidence="1" key="1">
    <citation type="journal article" date="2018" name="DNA Res.">
        <title>Multiple hybrid de novo genome assembly of finger millet, an orphan allotetraploid crop.</title>
        <authorList>
            <person name="Hatakeyama M."/>
            <person name="Aluri S."/>
            <person name="Balachadran M.T."/>
            <person name="Sivarajan S.R."/>
            <person name="Patrignani A."/>
            <person name="Gruter S."/>
            <person name="Poveda L."/>
            <person name="Shimizu-Inatsugi R."/>
            <person name="Baeten J."/>
            <person name="Francoijs K.J."/>
            <person name="Nataraja K.N."/>
            <person name="Reddy Y.A.N."/>
            <person name="Phadnis S."/>
            <person name="Ravikumar R.L."/>
            <person name="Schlapbach R."/>
            <person name="Sreeman S.M."/>
            <person name="Shimizu K.K."/>
        </authorList>
    </citation>
    <scope>NUCLEOTIDE SEQUENCE</scope>
</reference>
<reference evidence="1" key="2">
    <citation type="submission" date="2021-12" db="EMBL/GenBank/DDBJ databases">
        <title>Resequencing data analysis of finger millet.</title>
        <authorList>
            <person name="Hatakeyama M."/>
            <person name="Aluri S."/>
            <person name="Balachadran M.T."/>
            <person name="Sivarajan S.R."/>
            <person name="Poveda L."/>
            <person name="Shimizu-Inatsugi R."/>
            <person name="Schlapbach R."/>
            <person name="Sreeman S.M."/>
            <person name="Shimizu K.K."/>
        </authorList>
    </citation>
    <scope>NUCLEOTIDE SEQUENCE</scope>
</reference>
<dbReference type="EMBL" id="BQKI01000020">
    <property type="protein sequence ID" value="GJN11892.1"/>
    <property type="molecule type" value="Genomic_DNA"/>
</dbReference>
<name>A0AAV5DP41_ELECO</name>
<evidence type="ECO:0000313" key="1">
    <source>
        <dbReference type="EMBL" id="GJN11892.1"/>
    </source>
</evidence>
<accession>A0AAV5DP41</accession>
<keyword evidence="2" id="KW-1185">Reference proteome</keyword>
<proteinExistence type="predicted"/>
<gene>
    <name evidence="1" type="primary">ga30127</name>
    <name evidence="1" type="ORF">PR202_ga30127</name>
</gene>